<feature type="transmembrane region" description="Helical" evidence="1">
    <location>
        <begin position="12"/>
        <end position="32"/>
    </location>
</feature>
<feature type="transmembrane region" description="Helical" evidence="1">
    <location>
        <begin position="68"/>
        <end position="89"/>
    </location>
</feature>
<evidence type="ECO:0000256" key="1">
    <source>
        <dbReference type="SAM" id="Phobius"/>
    </source>
</evidence>
<name>A0ABP8PAJ9_9NOCA</name>
<evidence type="ECO:0008006" key="4">
    <source>
        <dbReference type="Google" id="ProtNLM"/>
    </source>
</evidence>
<keyword evidence="3" id="KW-1185">Reference proteome</keyword>
<keyword evidence="1" id="KW-0472">Membrane</keyword>
<dbReference type="EMBL" id="BAABFB010000059">
    <property type="protein sequence ID" value="GAA4484719.1"/>
    <property type="molecule type" value="Genomic_DNA"/>
</dbReference>
<feature type="transmembrane region" description="Helical" evidence="1">
    <location>
        <begin position="101"/>
        <end position="121"/>
    </location>
</feature>
<evidence type="ECO:0000313" key="2">
    <source>
        <dbReference type="EMBL" id="GAA4484719.1"/>
    </source>
</evidence>
<accession>A0ABP8PAJ9</accession>
<protein>
    <recommendedName>
        <fullName evidence="4">MFS transporter</fullName>
    </recommendedName>
</protein>
<proteinExistence type="predicted"/>
<organism evidence="2 3">
    <name type="scientific">Rhodococcus olei</name>
    <dbReference type="NCBI Taxonomy" id="2161675"/>
    <lineage>
        <taxon>Bacteria</taxon>
        <taxon>Bacillati</taxon>
        <taxon>Actinomycetota</taxon>
        <taxon>Actinomycetes</taxon>
        <taxon>Mycobacteriales</taxon>
        <taxon>Nocardiaceae</taxon>
        <taxon>Rhodococcus</taxon>
    </lineage>
</organism>
<dbReference type="Proteomes" id="UP001501183">
    <property type="component" value="Unassembled WGS sequence"/>
</dbReference>
<comment type="caution">
    <text evidence="2">The sequence shown here is derived from an EMBL/GenBank/DDBJ whole genome shotgun (WGS) entry which is preliminary data.</text>
</comment>
<reference evidence="3" key="1">
    <citation type="journal article" date="2019" name="Int. J. Syst. Evol. Microbiol.">
        <title>The Global Catalogue of Microorganisms (GCM) 10K type strain sequencing project: providing services to taxonomists for standard genome sequencing and annotation.</title>
        <authorList>
            <consortium name="The Broad Institute Genomics Platform"/>
            <consortium name="The Broad Institute Genome Sequencing Center for Infectious Disease"/>
            <person name="Wu L."/>
            <person name="Ma J."/>
        </authorList>
    </citation>
    <scope>NUCLEOTIDE SEQUENCE [LARGE SCALE GENOMIC DNA]</scope>
    <source>
        <strain evidence="3">JCM 32206</strain>
    </source>
</reference>
<keyword evidence="1" id="KW-0812">Transmembrane</keyword>
<evidence type="ECO:0000313" key="3">
    <source>
        <dbReference type="Proteomes" id="UP001501183"/>
    </source>
</evidence>
<sequence length="177" mass="17627">MTPRRTRDTATLRGGAVGALTAALAVAGHGIGGGGYPTSAALTLLVLCCGGVGALAGGLAVSPRGSRAALVSTLIAGQVVGHFALSTTLPHQHAEVGTRGLSMLASHAAATAVCAALILAAEKLYGPVTRALRVVLHAPSPVVTATAALPFTSAPDPHRRRVLDHILSRRGPPAAYA</sequence>
<gene>
    <name evidence="2" type="ORF">GCM10023094_38440</name>
</gene>
<feature type="transmembrane region" description="Helical" evidence="1">
    <location>
        <begin position="38"/>
        <end position="61"/>
    </location>
</feature>
<keyword evidence="1" id="KW-1133">Transmembrane helix</keyword>
<dbReference type="RefSeq" id="WP_345348668.1">
    <property type="nucleotide sequence ID" value="NZ_BAABFB010000059.1"/>
</dbReference>